<proteinExistence type="predicted"/>
<dbReference type="InterPro" id="IPR008984">
    <property type="entry name" value="SMAD_FHA_dom_sf"/>
</dbReference>
<evidence type="ECO:0000259" key="2">
    <source>
        <dbReference type="PROSITE" id="PS50006"/>
    </source>
</evidence>
<accession>S9TJS2</accession>
<reference evidence="3 4" key="1">
    <citation type="journal article" date="2013" name="PLoS ONE">
        <title>Predicting the Proteins of Angomonas deanei, Strigomonas culicis and Their Respective Endosymbionts Reveals New Aspects of the Trypanosomatidae Family.</title>
        <authorList>
            <person name="Motta M.C."/>
            <person name="Martins A.C."/>
            <person name="de Souza S.S."/>
            <person name="Catta-Preta C.M."/>
            <person name="Silva R."/>
            <person name="Klein C.C."/>
            <person name="de Almeida L.G."/>
            <person name="de Lima Cunha O."/>
            <person name="Ciapina L.P."/>
            <person name="Brocchi M."/>
            <person name="Colabardini A.C."/>
            <person name="de Araujo Lima B."/>
            <person name="Machado C.R."/>
            <person name="de Almeida Soares C.M."/>
            <person name="Probst C.M."/>
            <person name="de Menezes C.B."/>
            <person name="Thompson C.E."/>
            <person name="Bartholomeu D.C."/>
            <person name="Gradia D.F."/>
            <person name="Pavoni D.P."/>
            <person name="Grisard E.C."/>
            <person name="Fantinatti-Garboggini F."/>
            <person name="Marchini F.K."/>
            <person name="Rodrigues-Luiz G.F."/>
            <person name="Wagner G."/>
            <person name="Goldman G.H."/>
            <person name="Fietto J.L."/>
            <person name="Elias M.C."/>
            <person name="Goldman M.H."/>
            <person name="Sagot M.F."/>
            <person name="Pereira M."/>
            <person name="Stoco P.H."/>
            <person name="de Mendonca-Neto R.P."/>
            <person name="Teixeira S.M."/>
            <person name="Maciel T.E."/>
            <person name="de Oliveira Mendes T.A."/>
            <person name="Urmenyi T.P."/>
            <person name="de Souza W."/>
            <person name="Schenkman S."/>
            <person name="de Vasconcelos A.T."/>
        </authorList>
    </citation>
    <scope>NUCLEOTIDE SEQUENCE [LARGE SCALE GENOMIC DNA]</scope>
</reference>
<gene>
    <name evidence="3" type="ORF">STCU_10001</name>
</gene>
<feature type="domain" description="FHA" evidence="2">
    <location>
        <begin position="33"/>
        <end position="104"/>
    </location>
</feature>
<dbReference type="EMBL" id="ATMH01009961">
    <property type="protein sequence ID" value="EPY18387.1"/>
    <property type="molecule type" value="Genomic_DNA"/>
</dbReference>
<organism evidence="3 4">
    <name type="scientific">Strigomonas culicis</name>
    <dbReference type="NCBI Taxonomy" id="28005"/>
    <lineage>
        <taxon>Eukaryota</taxon>
        <taxon>Discoba</taxon>
        <taxon>Euglenozoa</taxon>
        <taxon>Kinetoplastea</taxon>
        <taxon>Metakinetoplastina</taxon>
        <taxon>Trypanosomatida</taxon>
        <taxon>Trypanosomatidae</taxon>
        <taxon>Strigomonadinae</taxon>
        <taxon>Strigomonas</taxon>
    </lineage>
</organism>
<dbReference type="AlphaFoldDB" id="S9TJS2"/>
<feature type="region of interest" description="Disordered" evidence="1">
    <location>
        <begin position="193"/>
        <end position="333"/>
    </location>
</feature>
<feature type="compositionally biased region" description="Basic residues" evidence="1">
    <location>
        <begin position="411"/>
        <end position="421"/>
    </location>
</feature>
<dbReference type="Gene3D" id="2.60.200.20">
    <property type="match status" value="1"/>
</dbReference>
<dbReference type="SUPFAM" id="SSF49879">
    <property type="entry name" value="SMAD/FHA domain"/>
    <property type="match status" value="1"/>
</dbReference>
<protein>
    <recommendedName>
        <fullName evidence="2">FHA domain-containing protein</fullName>
    </recommendedName>
</protein>
<keyword evidence="4" id="KW-1185">Reference proteome</keyword>
<evidence type="ECO:0000313" key="4">
    <source>
        <dbReference type="Proteomes" id="UP000015354"/>
    </source>
</evidence>
<dbReference type="InterPro" id="IPR000253">
    <property type="entry name" value="FHA_dom"/>
</dbReference>
<feature type="compositionally biased region" description="Low complexity" evidence="1">
    <location>
        <begin position="222"/>
        <end position="269"/>
    </location>
</feature>
<feature type="compositionally biased region" description="Low complexity" evidence="1">
    <location>
        <begin position="433"/>
        <end position="443"/>
    </location>
</feature>
<feature type="compositionally biased region" description="Low complexity" evidence="1">
    <location>
        <begin position="293"/>
        <end position="324"/>
    </location>
</feature>
<name>S9TJS2_9TRYP</name>
<dbReference type="OrthoDB" id="687730at2759"/>
<feature type="compositionally biased region" description="Basic and acidic residues" evidence="1">
    <location>
        <begin position="393"/>
        <end position="405"/>
    </location>
</feature>
<evidence type="ECO:0000313" key="3">
    <source>
        <dbReference type="EMBL" id="EPY18387.1"/>
    </source>
</evidence>
<feature type="region of interest" description="Disordered" evidence="1">
    <location>
        <begin position="378"/>
        <end position="475"/>
    </location>
</feature>
<evidence type="ECO:0000256" key="1">
    <source>
        <dbReference type="SAM" id="MobiDB-lite"/>
    </source>
</evidence>
<comment type="caution">
    <text evidence="3">The sequence shown here is derived from an EMBL/GenBank/DDBJ whole genome shotgun (WGS) entry which is preliminary data.</text>
</comment>
<dbReference type="CDD" id="cd00060">
    <property type="entry name" value="FHA"/>
    <property type="match status" value="1"/>
</dbReference>
<dbReference type="PROSITE" id="PS50006">
    <property type="entry name" value="FHA_DOMAIN"/>
    <property type="match status" value="1"/>
</dbReference>
<dbReference type="SMART" id="SM00240">
    <property type="entry name" value="FHA"/>
    <property type="match status" value="1"/>
</dbReference>
<dbReference type="Pfam" id="PF00498">
    <property type="entry name" value="FHA"/>
    <property type="match status" value="1"/>
</dbReference>
<dbReference type="Proteomes" id="UP000015354">
    <property type="component" value="Unassembled WGS sequence"/>
</dbReference>
<sequence length="475" mass="48751">MSEAVTVVFVMTRGPSTVPREVRVAVPLDGTSVEVGRAPYCQAVLDPWLLFASQVQCSLFCGAPPSETAAPDDVTPARPPAEQHVVYITDMCSSNGTFVNSTRISGTEPQSLRTGDACIFGGMRDVPVGGALPADAFSGPELVVWRAVVLPPGAEEVPAMDFEATPTVLPTPDVLELAERDLLQTAQRALRTAAAPSAGDTPCQRLFDGLSPAGPPTVTKRAAAPPAGGDSPAVAQPLLQAESPARAPPTAATPSVSPRRSATVAAQLPPATPRRRAAGRAAPCRARRPPHVPCAGAGAAGRSTGGAAAQPRRAAGRKTAAARAQRGRRGGGPRLRAALHERLLEVVDGRPERGGRGRVPLHAAGDVHPVRCVLRGAARPGGGAARRLPGAARETRGAAGRRGEPLARVGAGRHRRARRRAGGGQDEPRQEEAQGQPAEAAGGRTRRLGGGPAALPAAGAADRDPLQGEQVPLSV</sequence>